<evidence type="ECO:0000259" key="3">
    <source>
        <dbReference type="Pfam" id="PF13360"/>
    </source>
</evidence>
<feature type="chain" id="PRO_5001939095" evidence="1">
    <location>
        <begin position="23"/>
        <end position="620"/>
    </location>
</feature>
<dbReference type="Pfam" id="PF00149">
    <property type="entry name" value="Metallophos"/>
    <property type="match status" value="1"/>
</dbReference>
<dbReference type="PANTHER" id="PTHR34512">
    <property type="entry name" value="CELL SURFACE PROTEIN"/>
    <property type="match status" value="1"/>
</dbReference>
<feature type="signal peptide" evidence="1">
    <location>
        <begin position="1"/>
        <end position="22"/>
    </location>
</feature>
<dbReference type="PATRIC" id="fig|1562970.3.peg.1522"/>
<evidence type="ECO:0000313" key="4">
    <source>
        <dbReference type="EMBL" id="CEA16280.1"/>
    </source>
</evidence>
<dbReference type="InterPro" id="IPR015943">
    <property type="entry name" value="WD40/YVTN_repeat-like_dom_sf"/>
</dbReference>
<keyword evidence="1" id="KW-0732">Signal</keyword>
<dbReference type="HOGENOM" id="CLU_030401_0_0_10"/>
<evidence type="ECO:0000256" key="1">
    <source>
        <dbReference type="SAM" id="SignalP"/>
    </source>
</evidence>
<dbReference type="STRING" id="1562970.ING2E5B_1532"/>
<dbReference type="Gene3D" id="2.130.10.10">
    <property type="entry name" value="YVTN repeat-like/Quinoprotein amine dehydrogenase"/>
    <property type="match status" value="2"/>
</dbReference>
<gene>
    <name evidence="4" type="ORF">ING2E5B_1532</name>
</gene>
<protein>
    <submittedName>
        <fullName evidence="4">Metallophosphoesterase</fullName>
    </submittedName>
</protein>
<keyword evidence="5" id="KW-1185">Reference proteome</keyword>
<dbReference type="AlphaFoldDB" id="A0A098C064"/>
<dbReference type="InterPro" id="IPR029052">
    <property type="entry name" value="Metallo-depent_PP-like"/>
</dbReference>
<feature type="domain" description="Calcineurin-like phosphoesterase" evidence="2">
    <location>
        <begin position="28"/>
        <end position="203"/>
    </location>
</feature>
<dbReference type="GO" id="GO:0016787">
    <property type="term" value="F:hydrolase activity"/>
    <property type="evidence" value="ECO:0007669"/>
    <property type="project" value="InterPro"/>
</dbReference>
<dbReference type="SUPFAM" id="SSF50998">
    <property type="entry name" value="Quinoprotein alcohol dehydrogenase-like"/>
    <property type="match status" value="2"/>
</dbReference>
<dbReference type="Gene3D" id="3.60.21.10">
    <property type="match status" value="1"/>
</dbReference>
<dbReference type="KEGG" id="pbt:ING2E5B_1532"/>
<dbReference type="InterPro" id="IPR004843">
    <property type="entry name" value="Calcineurin-like_PHP"/>
</dbReference>
<dbReference type="InterPro" id="IPR011047">
    <property type="entry name" value="Quinoprotein_ADH-like_sf"/>
</dbReference>
<dbReference type="EMBL" id="LN515532">
    <property type="protein sequence ID" value="CEA16280.1"/>
    <property type="molecule type" value="Genomic_DNA"/>
</dbReference>
<evidence type="ECO:0000259" key="2">
    <source>
        <dbReference type="Pfam" id="PF00149"/>
    </source>
</evidence>
<sequence length="620" mass="70169">MISYRKIYIVLFLLNVSIVVLAASTTTFKFALVTDTHIGSLDNNEDLIRTVEDINSISEISFVIVSGDVTEFGSFEELKRAKDILDNLKVPYYSIPGNHDANWSESGTNDFLRVFGNETFGFEYKGYKFIGLASGPNMRMSPGQIPRENLTWFFDELENTSKETPIIYINHYPMDEGLNNWFEVMDALRPYNVKLMLCGHGHTNRAMNFEGVNAAMCRSNLRAGKEYGGYNIITVDSDSIYFQERIVTKETNTPWLAYSLSQKPNWVDNPPRPDYTINTNHPYASEVWSIQEESDMGSGMAFKNNVLYYTNTKGEIKAVNASDGSELWSYKTEGKIYSTPYVYNDLVWCASSDTYLYGINKDNGKEIFKLKNNKAVVSSPVCTDDKVILSGGDGYCRAWNVFSGEKVWEFDSVKNFVVTRPAVNDGILFFGSWGNEFYALNVENGKPKWIWNNGHTNRMLSPAQVYPVITNGRVYLASPDRFMTVLDEKTGEVIWRYNDPDNRVRESIGVSEDGATVYAKTMDGNIIAIDATLPERRIKWVSSGENMGYELAPTALVEKDGVVYAPTDKGNIYAFAASDGKFLWKYRISNGLINMILPIDNRELYVSAMDGRLVKLRISR</sequence>
<dbReference type="SMART" id="SM00564">
    <property type="entry name" value="PQQ"/>
    <property type="match status" value="7"/>
</dbReference>
<dbReference type="InterPro" id="IPR018391">
    <property type="entry name" value="PQQ_b-propeller_rpt"/>
</dbReference>
<proteinExistence type="predicted"/>
<dbReference type="InterPro" id="IPR002372">
    <property type="entry name" value="PQQ_rpt_dom"/>
</dbReference>
<dbReference type="Pfam" id="PF13360">
    <property type="entry name" value="PQQ_2"/>
    <property type="match status" value="2"/>
</dbReference>
<evidence type="ECO:0000313" key="5">
    <source>
        <dbReference type="Proteomes" id="UP000032417"/>
    </source>
</evidence>
<reference evidence="4 5" key="1">
    <citation type="submission" date="2014-08" db="EMBL/GenBank/DDBJ databases">
        <authorList>
            <person name="Wibberg D."/>
        </authorList>
    </citation>
    <scope>NUCLEOTIDE SEQUENCE [LARGE SCALE GENOMIC DNA]</scope>
    <source>
        <strain evidence="5">ING2-E5B</strain>
    </source>
</reference>
<name>A0A098C064_9BACT</name>
<dbReference type="SUPFAM" id="SSF56300">
    <property type="entry name" value="Metallo-dependent phosphatases"/>
    <property type="match status" value="1"/>
</dbReference>
<feature type="domain" description="Pyrrolo-quinoline quinone repeat" evidence="3">
    <location>
        <begin position="285"/>
        <end position="409"/>
    </location>
</feature>
<dbReference type="Proteomes" id="UP000032417">
    <property type="component" value="Chromosome 1"/>
</dbReference>
<dbReference type="PANTHER" id="PTHR34512:SF30">
    <property type="entry name" value="OUTER MEMBRANE PROTEIN ASSEMBLY FACTOR BAMB"/>
    <property type="match status" value="1"/>
</dbReference>
<accession>A0A098C064</accession>
<organism evidence="4 5">
    <name type="scientific">Fermentimonas caenicola</name>
    <dbReference type="NCBI Taxonomy" id="1562970"/>
    <lineage>
        <taxon>Bacteria</taxon>
        <taxon>Pseudomonadati</taxon>
        <taxon>Bacteroidota</taxon>
        <taxon>Bacteroidia</taxon>
        <taxon>Bacteroidales</taxon>
        <taxon>Dysgonomonadaceae</taxon>
        <taxon>Fermentimonas</taxon>
    </lineage>
</organism>
<feature type="domain" description="Pyrrolo-quinoline quinone repeat" evidence="3">
    <location>
        <begin position="557"/>
        <end position="616"/>
    </location>
</feature>
<dbReference type="OrthoDB" id="9816081at2"/>